<dbReference type="PANTHER" id="PTHR45629">
    <property type="entry name" value="SNF2/RAD54 FAMILY MEMBER"/>
    <property type="match status" value="1"/>
</dbReference>
<keyword evidence="5" id="KW-0539">Nucleus</keyword>
<comment type="subcellular location">
    <subcellularLocation>
        <location evidence="1">Nucleus</location>
    </subcellularLocation>
</comment>
<feature type="domain" description="Helicase C-terminal" evidence="8">
    <location>
        <begin position="564"/>
        <end position="718"/>
    </location>
</feature>
<dbReference type="InterPro" id="IPR027417">
    <property type="entry name" value="P-loop_NTPase"/>
</dbReference>
<dbReference type="InterPro" id="IPR049730">
    <property type="entry name" value="SNF2/RAD54-like_C"/>
</dbReference>
<feature type="compositionally biased region" description="Polar residues" evidence="6">
    <location>
        <begin position="80"/>
        <end position="94"/>
    </location>
</feature>
<name>A0A0E9NKE5_SAICN</name>
<feature type="domain" description="Helicase ATP-binding" evidence="7">
    <location>
        <begin position="196"/>
        <end position="373"/>
    </location>
</feature>
<dbReference type="Pfam" id="PF00176">
    <property type="entry name" value="SNF2-rel_dom"/>
    <property type="match status" value="1"/>
</dbReference>
<dbReference type="PANTHER" id="PTHR45629:SF7">
    <property type="entry name" value="DNA EXCISION REPAIR PROTEIN ERCC-6-RELATED"/>
    <property type="match status" value="1"/>
</dbReference>
<comment type="caution">
    <text evidence="9">The sequence shown here is derived from an EMBL/GenBank/DDBJ whole genome shotgun (WGS) entry which is preliminary data.</text>
</comment>
<keyword evidence="3" id="KW-0378">Hydrolase</keyword>
<reference evidence="9 10" key="3">
    <citation type="journal article" date="2015" name="Genome Announc.">
        <title>Draft Genome Sequence of the Archiascomycetous Yeast Saitoella complicata.</title>
        <authorList>
            <person name="Yamauchi K."/>
            <person name="Kondo S."/>
            <person name="Hamamoto M."/>
            <person name="Takahashi Y."/>
            <person name="Ogura Y."/>
            <person name="Hayashi T."/>
            <person name="Nishida H."/>
        </authorList>
    </citation>
    <scope>NUCLEOTIDE SEQUENCE [LARGE SCALE GENOMIC DNA]</scope>
    <source>
        <strain evidence="9 10">NRRL Y-17804</strain>
    </source>
</reference>
<evidence type="ECO:0000256" key="4">
    <source>
        <dbReference type="ARBA" id="ARBA00022840"/>
    </source>
</evidence>
<dbReference type="STRING" id="698492.A0A0E9NKE5"/>
<accession>A0A0E9NKE5</accession>
<dbReference type="GO" id="GO:0005524">
    <property type="term" value="F:ATP binding"/>
    <property type="evidence" value="ECO:0007669"/>
    <property type="project" value="InterPro"/>
</dbReference>
<dbReference type="CDD" id="cd18793">
    <property type="entry name" value="SF2_C_SNF"/>
    <property type="match status" value="1"/>
</dbReference>
<reference evidence="9 10" key="1">
    <citation type="journal article" date="2011" name="J. Gen. Appl. Microbiol.">
        <title>Draft genome sequencing of the enigmatic yeast Saitoella complicata.</title>
        <authorList>
            <person name="Nishida H."/>
            <person name="Hamamoto M."/>
            <person name="Sugiyama J."/>
        </authorList>
    </citation>
    <scope>NUCLEOTIDE SEQUENCE [LARGE SCALE GENOMIC DNA]</scope>
    <source>
        <strain evidence="9 10">NRRL Y-17804</strain>
    </source>
</reference>
<dbReference type="InterPro" id="IPR029256">
    <property type="entry name" value="Heliccase-ass-bd"/>
</dbReference>
<proteinExistence type="predicted"/>
<reference evidence="9 10" key="2">
    <citation type="journal article" date="2014" name="J. Gen. Appl. Microbiol.">
        <title>The early diverging ascomycetous budding yeast Saitoella complicata has three histone deacetylases belonging to the Clr6, Hos2, and Rpd3 lineages.</title>
        <authorList>
            <person name="Nishida H."/>
            <person name="Matsumoto T."/>
            <person name="Kondo S."/>
            <person name="Hamamoto M."/>
            <person name="Yoshikawa H."/>
        </authorList>
    </citation>
    <scope>NUCLEOTIDE SEQUENCE [LARGE SCALE GENOMIC DNA]</scope>
    <source>
        <strain evidence="9 10">NRRL Y-17804</strain>
    </source>
</reference>
<gene>
    <name evidence="9" type="ORF">G7K_4300-t1</name>
</gene>
<dbReference type="SMART" id="SM00490">
    <property type="entry name" value="HELICc"/>
    <property type="match status" value="1"/>
</dbReference>
<dbReference type="Proteomes" id="UP000033140">
    <property type="component" value="Unassembled WGS sequence"/>
</dbReference>
<feature type="compositionally biased region" description="Basic and acidic residues" evidence="6">
    <location>
        <begin position="43"/>
        <end position="56"/>
    </location>
</feature>
<dbReference type="OMA" id="DGVIWPY"/>
<evidence type="ECO:0000256" key="3">
    <source>
        <dbReference type="ARBA" id="ARBA00022801"/>
    </source>
</evidence>
<protein>
    <submittedName>
        <fullName evidence="9">Uncharacterized protein</fullName>
    </submittedName>
</protein>
<dbReference type="Pfam" id="PF00271">
    <property type="entry name" value="Helicase_C"/>
    <property type="match status" value="1"/>
</dbReference>
<dbReference type="InterPro" id="IPR001650">
    <property type="entry name" value="Helicase_C-like"/>
</dbReference>
<feature type="compositionally biased region" description="Basic and acidic residues" evidence="6">
    <location>
        <begin position="101"/>
        <end position="113"/>
    </location>
</feature>
<dbReference type="Gene3D" id="3.40.50.300">
    <property type="entry name" value="P-loop containing nucleotide triphosphate hydrolases"/>
    <property type="match status" value="1"/>
</dbReference>
<feature type="region of interest" description="Disordered" evidence="6">
    <location>
        <begin position="34"/>
        <end position="128"/>
    </location>
</feature>
<evidence type="ECO:0000313" key="9">
    <source>
        <dbReference type="EMBL" id="GAO50166.1"/>
    </source>
</evidence>
<evidence type="ECO:0000256" key="1">
    <source>
        <dbReference type="ARBA" id="ARBA00004123"/>
    </source>
</evidence>
<dbReference type="InterPro" id="IPR038718">
    <property type="entry name" value="SNF2-like_sf"/>
</dbReference>
<keyword evidence="2" id="KW-0547">Nucleotide-binding</keyword>
<evidence type="ECO:0000256" key="2">
    <source>
        <dbReference type="ARBA" id="ARBA00022741"/>
    </source>
</evidence>
<dbReference type="Pfam" id="PF14773">
    <property type="entry name" value="VIGSSK"/>
    <property type="match status" value="1"/>
</dbReference>
<dbReference type="Gene3D" id="3.40.50.10810">
    <property type="entry name" value="Tandem AAA-ATPase domain"/>
    <property type="match status" value="1"/>
</dbReference>
<dbReference type="SUPFAM" id="SSF52540">
    <property type="entry name" value="P-loop containing nucleoside triphosphate hydrolases"/>
    <property type="match status" value="2"/>
</dbReference>
<sequence length="929" mass="104971">MDDSGEDSDLELVTRERVMTKTKVTEDGREKILWSDNEEEDDALAKARREAAEAGKLKARSRTRTVSSKAVKKERRPVSTGESFSSFPNRQKTAVNGKPVTEVKREKRSDHPAGESSSFSLPKRQKTSQRVTKFNDYLDMYSDSDLDLPYPQRPHFPNSTPPALYASVPLHPHGSIPAPMAQYLRDYQLDGAQFMYSKFASHTGGILGDDMGLGKTVQVVAFLTAVFGKKGDERDRKLMRKMRGGGRGYPRVLIVCPGTLISNWMRELDTWGWWHFGKYHGDKKDAELAAAKAGRLEVLITTYTTYKMNEERINQVYWDVCIADECHIIKESQSEVTKAMNMVNSHTRIGLTGTAIQNNYEELWALLNWAAPSTLPDISAWKRTISEPLKIGQSHDATNAQLAKARKVAWQLKTNLLPRFLIRRTKKLIADQLPKKVDRVVFCPLTETQKEAYQNLLDTEDVDFIIRRGDKCECGSGMARSQCCHRTTRAGLTLQQLIFPYMVQIQKLANHLALIIPRNEDTDDARARDARILEECLPHRHKELMRRESIINSADPELCGKWKVLEKLLAHWYAEGSKVLIFSYSTRLLGMLNDLMMRLHYTYCYLDGSMPLDARTDVVDKFNSDPHQFAFLISTKAGGVGLNIVSANKVVIFDPNWNPAHDLQAQDRAFRIGQLRDVEVYRLISAGTIEENVYARQIYKQQQANIGYEASEERRYFKGVMGAEGRQGELFGLGNMFTYDSGRMLLKGIVNKTNVREQQYDIADMNVGDADQQEGADEDGTSGTSQIAKLLETGNEDAVYRKRTVDPVTAILSEVGVEYTHNNSEIIGPSELEAKISKAAATAADNDALASKPAYLQASGDQDKYQVGNVPRDVAMRQFNSMALAEGYSLDGEGREEFALRVLEMTSAERQKLLRRFYAQRRELLDDQR</sequence>
<evidence type="ECO:0000256" key="6">
    <source>
        <dbReference type="SAM" id="MobiDB-lite"/>
    </source>
</evidence>
<dbReference type="Pfam" id="PF25806">
    <property type="entry name" value="RHH_ERCC6L2"/>
    <property type="match status" value="1"/>
</dbReference>
<dbReference type="InterPro" id="IPR050496">
    <property type="entry name" value="SNF2_RAD54_helicase_repair"/>
</dbReference>
<dbReference type="InterPro" id="IPR000330">
    <property type="entry name" value="SNF2_N"/>
</dbReference>
<dbReference type="PROSITE" id="PS51192">
    <property type="entry name" value="HELICASE_ATP_BIND_1"/>
    <property type="match status" value="1"/>
</dbReference>
<keyword evidence="10" id="KW-1185">Reference proteome</keyword>
<keyword evidence="4" id="KW-0067">ATP-binding</keyword>
<dbReference type="GO" id="GO:0016787">
    <property type="term" value="F:hydrolase activity"/>
    <property type="evidence" value="ECO:0007669"/>
    <property type="project" value="UniProtKB-KW"/>
</dbReference>
<dbReference type="AlphaFoldDB" id="A0A0E9NKE5"/>
<dbReference type="FunFam" id="3.40.50.10810:FF:000019">
    <property type="entry name" value="DNA excision repair protein ERCC-6-like 2 isoform X1"/>
    <property type="match status" value="1"/>
</dbReference>
<dbReference type="InterPro" id="IPR014001">
    <property type="entry name" value="Helicase_ATP-bd"/>
</dbReference>
<organism evidence="9 10">
    <name type="scientific">Saitoella complicata (strain BCRC 22490 / CBS 7301 / JCM 7358 / NBRC 10748 / NRRL Y-17804)</name>
    <dbReference type="NCBI Taxonomy" id="698492"/>
    <lineage>
        <taxon>Eukaryota</taxon>
        <taxon>Fungi</taxon>
        <taxon>Dikarya</taxon>
        <taxon>Ascomycota</taxon>
        <taxon>Taphrinomycotina</taxon>
        <taxon>Taphrinomycotina incertae sedis</taxon>
        <taxon>Saitoella</taxon>
    </lineage>
</organism>
<evidence type="ECO:0000313" key="10">
    <source>
        <dbReference type="Proteomes" id="UP000033140"/>
    </source>
</evidence>
<dbReference type="EMBL" id="BACD03000030">
    <property type="protein sequence ID" value="GAO50166.1"/>
    <property type="molecule type" value="Genomic_DNA"/>
</dbReference>
<dbReference type="SMART" id="SM00487">
    <property type="entry name" value="DEXDc"/>
    <property type="match status" value="1"/>
</dbReference>
<dbReference type="GO" id="GO:0005634">
    <property type="term" value="C:nucleus"/>
    <property type="evidence" value="ECO:0007669"/>
    <property type="project" value="UniProtKB-SubCell"/>
</dbReference>
<evidence type="ECO:0000259" key="8">
    <source>
        <dbReference type="PROSITE" id="PS51194"/>
    </source>
</evidence>
<dbReference type="InterPro" id="IPR057931">
    <property type="entry name" value="RHH_ERCC6L2"/>
</dbReference>
<evidence type="ECO:0000256" key="5">
    <source>
        <dbReference type="ARBA" id="ARBA00023242"/>
    </source>
</evidence>
<evidence type="ECO:0000259" key="7">
    <source>
        <dbReference type="PROSITE" id="PS51192"/>
    </source>
</evidence>
<dbReference type="PROSITE" id="PS51194">
    <property type="entry name" value="HELICASE_CTER"/>
    <property type="match status" value="1"/>
</dbReference>